<reference evidence="3 4" key="2">
    <citation type="submission" date="2024-05" db="EMBL/GenBank/DDBJ databases">
        <authorList>
            <person name="Chen Y."/>
            <person name="Shah S."/>
            <person name="Dougan E. K."/>
            <person name="Thang M."/>
            <person name="Chan C."/>
        </authorList>
    </citation>
    <scope>NUCLEOTIDE SEQUENCE [LARGE SCALE GENOMIC DNA]</scope>
</reference>
<dbReference type="EMBL" id="CAMXCT030001682">
    <property type="protein sequence ID" value="CAL4779518.1"/>
    <property type="molecule type" value="Genomic_DNA"/>
</dbReference>
<dbReference type="EMBL" id="CAMXCT020001682">
    <property type="protein sequence ID" value="CAL1145581.1"/>
    <property type="molecule type" value="Genomic_DNA"/>
</dbReference>
<gene>
    <name evidence="2" type="ORF">C1SCF055_LOCUS19050</name>
</gene>
<proteinExistence type="predicted"/>
<feature type="region of interest" description="Disordered" evidence="1">
    <location>
        <begin position="162"/>
        <end position="187"/>
    </location>
</feature>
<evidence type="ECO:0000313" key="3">
    <source>
        <dbReference type="EMBL" id="CAL4779518.1"/>
    </source>
</evidence>
<reference evidence="2" key="1">
    <citation type="submission" date="2022-10" db="EMBL/GenBank/DDBJ databases">
        <authorList>
            <person name="Chen Y."/>
            <person name="Dougan E. K."/>
            <person name="Chan C."/>
            <person name="Rhodes N."/>
            <person name="Thang M."/>
        </authorList>
    </citation>
    <scope>NUCLEOTIDE SEQUENCE</scope>
</reference>
<dbReference type="Proteomes" id="UP001152797">
    <property type="component" value="Unassembled WGS sequence"/>
</dbReference>
<dbReference type="EMBL" id="CAMXCT010001682">
    <property type="protein sequence ID" value="CAI3992206.1"/>
    <property type="molecule type" value="Genomic_DNA"/>
</dbReference>
<comment type="caution">
    <text evidence="2">The sequence shown here is derived from an EMBL/GenBank/DDBJ whole genome shotgun (WGS) entry which is preliminary data.</text>
</comment>
<organism evidence="2">
    <name type="scientific">Cladocopium goreaui</name>
    <dbReference type="NCBI Taxonomy" id="2562237"/>
    <lineage>
        <taxon>Eukaryota</taxon>
        <taxon>Sar</taxon>
        <taxon>Alveolata</taxon>
        <taxon>Dinophyceae</taxon>
        <taxon>Suessiales</taxon>
        <taxon>Symbiodiniaceae</taxon>
        <taxon>Cladocopium</taxon>
    </lineage>
</organism>
<evidence type="ECO:0000256" key="1">
    <source>
        <dbReference type="SAM" id="MobiDB-lite"/>
    </source>
</evidence>
<sequence length="187" mass="20728">MADGQESEVELGFQHYIYFATTGKKWLIPSPLIKDSGDHKWLQIVTANYGLCNLLTEGSVGKQPTLKGSKGLSELLGMRAQKMSSQFQANDLFEEDAGSSKTAKRRKKASTVDGAESITLELPDFGSLLIRACKKKTEDLHIVYTAENVGVFCKWMYAKGADGDNDKRRAYTQTGKYAKSSKEDQED</sequence>
<name>A0A9P1CIV5_9DINO</name>
<keyword evidence="4" id="KW-1185">Reference proteome</keyword>
<dbReference type="AlphaFoldDB" id="A0A9P1CIV5"/>
<evidence type="ECO:0000313" key="4">
    <source>
        <dbReference type="Proteomes" id="UP001152797"/>
    </source>
</evidence>
<evidence type="ECO:0000313" key="2">
    <source>
        <dbReference type="EMBL" id="CAI3992206.1"/>
    </source>
</evidence>
<protein>
    <submittedName>
        <fullName evidence="2">Uncharacterized protein</fullName>
    </submittedName>
</protein>
<accession>A0A9P1CIV5</accession>